<evidence type="ECO:0000256" key="3">
    <source>
        <dbReference type="ARBA" id="ARBA00022741"/>
    </source>
</evidence>
<evidence type="ECO:0000256" key="4">
    <source>
        <dbReference type="ARBA" id="ARBA00022840"/>
    </source>
</evidence>
<dbReference type="GO" id="GO:0005739">
    <property type="term" value="C:mitochondrion"/>
    <property type="evidence" value="ECO:0007669"/>
    <property type="project" value="TreeGrafter"/>
</dbReference>
<dbReference type="AlphaFoldDB" id="A0A4S4E3T0"/>
<proteinExistence type="inferred from homology"/>
<evidence type="ECO:0000313" key="6">
    <source>
        <dbReference type="EMBL" id="THG10553.1"/>
    </source>
</evidence>
<accession>A0A4S4E3T0</accession>
<dbReference type="GO" id="GO:0005524">
    <property type="term" value="F:ATP binding"/>
    <property type="evidence" value="ECO:0007669"/>
    <property type="project" value="UniProtKB-KW"/>
</dbReference>
<sequence>MDLAKGRIGVLLGFPNISMNAALTVAWIGEKTSDDIPMPTYFRFLALLAFKIFAAEQVDVAILEVGLGGKFDATNVVQKPIVCGITSLGYDHMEILGGSCGRQREVVYAKWYSSRPTISTKIIEHLPSGEDEERGEEDIQGLIEMRFQDSDLQFRRTIRRGSCLEMKTSSVDNETDDPEIPKAARKAPKTESRRIPSRWICRTVRKTRCWPYTASEQTPSPLSSPTVTGTRKPDHGRSRTRPEGSQGAK</sequence>
<dbReference type="InterPro" id="IPR018109">
    <property type="entry name" value="Folylpolyglutamate_synth_CS"/>
</dbReference>
<dbReference type="UniPathway" id="UPA00850"/>
<comment type="similarity">
    <text evidence="1">Belongs to the folylpolyglutamate synthase family.</text>
</comment>
<keyword evidence="4" id="KW-0067">ATP-binding</keyword>
<dbReference type="InterPro" id="IPR001645">
    <property type="entry name" value="Folylpolyglutamate_synth"/>
</dbReference>
<dbReference type="Gene3D" id="3.40.1190.10">
    <property type="entry name" value="Mur-like, catalytic domain"/>
    <property type="match status" value="1"/>
</dbReference>
<protein>
    <submittedName>
        <fullName evidence="6">Uncharacterized protein</fullName>
    </submittedName>
</protein>
<dbReference type="PROSITE" id="PS01012">
    <property type="entry name" value="FOLYLPOLYGLU_SYNT_2"/>
    <property type="match status" value="1"/>
</dbReference>
<dbReference type="STRING" id="542762.A0A4S4E3T0"/>
<evidence type="ECO:0000313" key="7">
    <source>
        <dbReference type="Proteomes" id="UP000306102"/>
    </source>
</evidence>
<feature type="region of interest" description="Disordered" evidence="5">
    <location>
        <begin position="168"/>
        <end position="194"/>
    </location>
</feature>
<evidence type="ECO:0000256" key="2">
    <source>
        <dbReference type="ARBA" id="ARBA00022598"/>
    </source>
</evidence>
<gene>
    <name evidence="6" type="ORF">TEA_015470</name>
</gene>
<name>A0A4S4E3T0_CAMSN</name>
<feature type="compositionally biased region" description="Basic and acidic residues" evidence="5">
    <location>
        <begin position="231"/>
        <end position="242"/>
    </location>
</feature>
<feature type="region of interest" description="Disordered" evidence="5">
    <location>
        <begin position="210"/>
        <end position="249"/>
    </location>
</feature>
<dbReference type="GO" id="GO:0004326">
    <property type="term" value="F:tetrahydrofolylpolyglutamate synthase activity"/>
    <property type="evidence" value="ECO:0007669"/>
    <property type="project" value="InterPro"/>
</dbReference>
<dbReference type="EMBL" id="SDRB02007818">
    <property type="protein sequence ID" value="THG10553.1"/>
    <property type="molecule type" value="Genomic_DNA"/>
</dbReference>
<reference evidence="6 7" key="1">
    <citation type="journal article" date="2018" name="Proc. Natl. Acad. Sci. U.S.A.">
        <title>Draft genome sequence of Camellia sinensis var. sinensis provides insights into the evolution of the tea genome and tea quality.</title>
        <authorList>
            <person name="Wei C."/>
            <person name="Yang H."/>
            <person name="Wang S."/>
            <person name="Zhao J."/>
            <person name="Liu C."/>
            <person name="Gao L."/>
            <person name="Xia E."/>
            <person name="Lu Y."/>
            <person name="Tai Y."/>
            <person name="She G."/>
            <person name="Sun J."/>
            <person name="Cao H."/>
            <person name="Tong W."/>
            <person name="Gao Q."/>
            <person name="Li Y."/>
            <person name="Deng W."/>
            <person name="Jiang X."/>
            <person name="Wang W."/>
            <person name="Chen Q."/>
            <person name="Zhang S."/>
            <person name="Li H."/>
            <person name="Wu J."/>
            <person name="Wang P."/>
            <person name="Li P."/>
            <person name="Shi C."/>
            <person name="Zheng F."/>
            <person name="Jian J."/>
            <person name="Huang B."/>
            <person name="Shan D."/>
            <person name="Shi M."/>
            <person name="Fang C."/>
            <person name="Yue Y."/>
            <person name="Li F."/>
            <person name="Li D."/>
            <person name="Wei S."/>
            <person name="Han B."/>
            <person name="Jiang C."/>
            <person name="Yin Y."/>
            <person name="Xia T."/>
            <person name="Zhang Z."/>
            <person name="Bennetzen J.L."/>
            <person name="Zhao S."/>
            <person name="Wan X."/>
        </authorList>
    </citation>
    <scope>NUCLEOTIDE SEQUENCE [LARGE SCALE GENOMIC DNA]</scope>
    <source>
        <strain evidence="7">cv. Shuchazao</strain>
        <tissue evidence="6">Leaf</tissue>
    </source>
</reference>
<feature type="compositionally biased region" description="Polar residues" evidence="5">
    <location>
        <begin position="214"/>
        <end position="229"/>
    </location>
</feature>
<dbReference type="SUPFAM" id="SSF53623">
    <property type="entry name" value="MurD-like peptide ligases, catalytic domain"/>
    <property type="match status" value="1"/>
</dbReference>
<organism evidence="6 7">
    <name type="scientific">Camellia sinensis var. sinensis</name>
    <name type="common">China tea</name>
    <dbReference type="NCBI Taxonomy" id="542762"/>
    <lineage>
        <taxon>Eukaryota</taxon>
        <taxon>Viridiplantae</taxon>
        <taxon>Streptophyta</taxon>
        <taxon>Embryophyta</taxon>
        <taxon>Tracheophyta</taxon>
        <taxon>Spermatophyta</taxon>
        <taxon>Magnoliopsida</taxon>
        <taxon>eudicotyledons</taxon>
        <taxon>Gunneridae</taxon>
        <taxon>Pentapetalae</taxon>
        <taxon>asterids</taxon>
        <taxon>Ericales</taxon>
        <taxon>Theaceae</taxon>
        <taxon>Camellia</taxon>
    </lineage>
</organism>
<dbReference type="PANTHER" id="PTHR11136">
    <property type="entry name" value="FOLYLPOLYGLUTAMATE SYNTHASE-RELATED"/>
    <property type="match status" value="1"/>
</dbReference>
<keyword evidence="3" id="KW-0547">Nucleotide-binding</keyword>
<dbReference type="InterPro" id="IPR036565">
    <property type="entry name" value="Mur-like_cat_sf"/>
</dbReference>
<evidence type="ECO:0000256" key="1">
    <source>
        <dbReference type="ARBA" id="ARBA00008276"/>
    </source>
</evidence>
<dbReference type="PANTHER" id="PTHR11136:SF16">
    <property type="entry name" value="FOLYLPOLYGLUTAMATE SYNTHASE"/>
    <property type="match status" value="1"/>
</dbReference>
<evidence type="ECO:0000256" key="5">
    <source>
        <dbReference type="SAM" id="MobiDB-lite"/>
    </source>
</evidence>
<comment type="caution">
    <text evidence="6">The sequence shown here is derived from an EMBL/GenBank/DDBJ whole genome shotgun (WGS) entry which is preliminary data.</text>
</comment>
<dbReference type="Proteomes" id="UP000306102">
    <property type="component" value="Unassembled WGS sequence"/>
</dbReference>
<keyword evidence="7" id="KW-1185">Reference proteome</keyword>
<dbReference type="GO" id="GO:0005829">
    <property type="term" value="C:cytosol"/>
    <property type="evidence" value="ECO:0007669"/>
    <property type="project" value="TreeGrafter"/>
</dbReference>
<keyword evidence="2" id="KW-0436">Ligase</keyword>